<comment type="subcellular location">
    <subcellularLocation>
        <location evidence="1 7">Cell membrane</location>
        <topology evidence="1 7">Multi-pass membrane protein</topology>
    </subcellularLocation>
</comment>
<dbReference type="RefSeq" id="WP_095654095.1">
    <property type="nucleotide sequence ID" value="NZ_NPOA01000002.1"/>
</dbReference>
<dbReference type="InterPro" id="IPR035906">
    <property type="entry name" value="MetI-like_sf"/>
</dbReference>
<feature type="transmembrane region" description="Helical" evidence="7">
    <location>
        <begin position="239"/>
        <end position="260"/>
    </location>
</feature>
<protein>
    <submittedName>
        <fullName evidence="9">Sugar ABC transporter permease</fullName>
    </submittedName>
</protein>
<dbReference type="EMBL" id="NPOA01000002">
    <property type="protein sequence ID" value="PAV30765.1"/>
    <property type="molecule type" value="Genomic_DNA"/>
</dbReference>
<feature type="domain" description="ABC transmembrane type-1" evidence="8">
    <location>
        <begin position="71"/>
        <end position="260"/>
    </location>
</feature>
<keyword evidence="2 7" id="KW-0813">Transport</keyword>
<dbReference type="InterPro" id="IPR000515">
    <property type="entry name" value="MetI-like"/>
</dbReference>
<feature type="transmembrane region" description="Helical" evidence="7">
    <location>
        <begin position="12"/>
        <end position="31"/>
    </location>
</feature>
<dbReference type="OrthoDB" id="9794684at2"/>
<evidence type="ECO:0000256" key="3">
    <source>
        <dbReference type="ARBA" id="ARBA00022475"/>
    </source>
</evidence>
<evidence type="ECO:0000256" key="4">
    <source>
        <dbReference type="ARBA" id="ARBA00022692"/>
    </source>
</evidence>
<evidence type="ECO:0000313" key="10">
    <source>
        <dbReference type="Proteomes" id="UP000218887"/>
    </source>
</evidence>
<comment type="similarity">
    <text evidence="7">Belongs to the binding-protein-dependent transport system permease family.</text>
</comment>
<dbReference type="PANTHER" id="PTHR43744:SF12">
    <property type="entry name" value="ABC TRANSPORTER PERMEASE PROTEIN MG189-RELATED"/>
    <property type="match status" value="1"/>
</dbReference>
<organism evidence="9 10">
    <name type="scientific">Virgibacillus profundi</name>
    <dbReference type="NCBI Taxonomy" id="2024555"/>
    <lineage>
        <taxon>Bacteria</taxon>
        <taxon>Bacillati</taxon>
        <taxon>Bacillota</taxon>
        <taxon>Bacilli</taxon>
        <taxon>Bacillales</taxon>
        <taxon>Bacillaceae</taxon>
        <taxon>Virgibacillus</taxon>
    </lineage>
</organism>
<dbReference type="GO" id="GO:0055085">
    <property type="term" value="P:transmembrane transport"/>
    <property type="evidence" value="ECO:0007669"/>
    <property type="project" value="InterPro"/>
</dbReference>
<evidence type="ECO:0000256" key="1">
    <source>
        <dbReference type="ARBA" id="ARBA00004651"/>
    </source>
</evidence>
<dbReference type="CDD" id="cd06261">
    <property type="entry name" value="TM_PBP2"/>
    <property type="match status" value="1"/>
</dbReference>
<keyword evidence="3" id="KW-1003">Cell membrane</keyword>
<comment type="caution">
    <text evidence="9">The sequence shown here is derived from an EMBL/GenBank/DDBJ whole genome shotgun (WGS) entry which is preliminary data.</text>
</comment>
<proteinExistence type="inferred from homology"/>
<dbReference type="AlphaFoldDB" id="A0A2A2II26"/>
<feature type="transmembrane region" description="Helical" evidence="7">
    <location>
        <begin position="181"/>
        <end position="206"/>
    </location>
</feature>
<evidence type="ECO:0000256" key="7">
    <source>
        <dbReference type="RuleBase" id="RU363032"/>
    </source>
</evidence>
<evidence type="ECO:0000256" key="5">
    <source>
        <dbReference type="ARBA" id="ARBA00022989"/>
    </source>
</evidence>
<dbReference type="Pfam" id="PF00528">
    <property type="entry name" value="BPD_transp_1"/>
    <property type="match status" value="1"/>
</dbReference>
<evidence type="ECO:0000256" key="6">
    <source>
        <dbReference type="ARBA" id="ARBA00023136"/>
    </source>
</evidence>
<evidence type="ECO:0000256" key="2">
    <source>
        <dbReference type="ARBA" id="ARBA00022448"/>
    </source>
</evidence>
<keyword evidence="4 7" id="KW-0812">Transmembrane</keyword>
<keyword evidence="10" id="KW-1185">Reference proteome</keyword>
<accession>A0A2A2II26</accession>
<evidence type="ECO:0000259" key="8">
    <source>
        <dbReference type="PROSITE" id="PS50928"/>
    </source>
</evidence>
<dbReference type="PANTHER" id="PTHR43744">
    <property type="entry name" value="ABC TRANSPORTER PERMEASE PROTEIN MG189-RELATED-RELATED"/>
    <property type="match status" value="1"/>
</dbReference>
<reference evidence="9 10" key="1">
    <citation type="submission" date="2017-08" db="EMBL/GenBank/DDBJ databases">
        <title>Virgibacillus indicus sp. nov. and Virgibacillus profoundi sp. nov, two moderately halophilic bacteria isolated from marine sediment by using the Microfluidic Streak Plate.</title>
        <authorList>
            <person name="Xu B."/>
            <person name="Hu B."/>
            <person name="Wang J."/>
            <person name="Zhu Y."/>
            <person name="Huang L."/>
            <person name="Du W."/>
            <person name="Huang Y."/>
        </authorList>
    </citation>
    <scope>NUCLEOTIDE SEQUENCE [LARGE SCALE GENOMIC DNA]</scope>
    <source>
        <strain evidence="9 10">IO3-P3-H5</strain>
    </source>
</reference>
<gene>
    <name evidence="9" type="ORF">CIL05_03315</name>
</gene>
<keyword evidence="6 7" id="KW-0472">Membrane</keyword>
<name>A0A2A2II26_9BACI</name>
<dbReference type="SUPFAM" id="SSF161098">
    <property type="entry name" value="MetI-like"/>
    <property type="match status" value="1"/>
</dbReference>
<dbReference type="PROSITE" id="PS50928">
    <property type="entry name" value="ABC_TM1"/>
    <property type="match status" value="1"/>
</dbReference>
<feature type="transmembrane region" description="Helical" evidence="7">
    <location>
        <begin position="106"/>
        <end position="127"/>
    </location>
</feature>
<keyword evidence="5 7" id="KW-1133">Transmembrane helix</keyword>
<dbReference type="GO" id="GO:0005886">
    <property type="term" value="C:plasma membrane"/>
    <property type="evidence" value="ECO:0007669"/>
    <property type="project" value="UniProtKB-SubCell"/>
</dbReference>
<dbReference type="Gene3D" id="1.10.3720.10">
    <property type="entry name" value="MetI-like"/>
    <property type="match status" value="1"/>
</dbReference>
<feature type="transmembrane region" description="Helical" evidence="7">
    <location>
        <begin position="139"/>
        <end position="160"/>
    </location>
</feature>
<evidence type="ECO:0000313" key="9">
    <source>
        <dbReference type="EMBL" id="PAV30765.1"/>
    </source>
</evidence>
<sequence length="275" mass="31273">MKKKIQWNKIAVHITLIIGALIVILPFYWMVVTSLKTNAETMMIPPTLIPENWQFSNYIDVMKQFDFGTAYLNTAIVTVARTLGQLLFCSMAAFAIATMRFPGRNVIFIMMISVLMFPPEMFMIPVYNLMNTINWLDTYYVLTVPIMASGFGIFLLRQFFMSLPRDLFEAARMDGCSYFRIYWSIYMPLTIPGLVSLGIFVAVASWNDFLWPLIMTSSQDLQVVSIAIASFVGEHNTNYALMMAGSVISILPLVLLYLFLQRYFIEGIALTGVKG</sequence>
<dbReference type="Proteomes" id="UP000218887">
    <property type="component" value="Unassembled WGS sequence"/>
</dbReference>